<dbReference type="Pfam" id="PF19619">
    <property type="entry name" value="DUF6124"/>
    <property type="match status" value="1"/>
</dbReference>
<dbReference type="EMBL" id="MSCT01000019">
    <property type="protein sequence ID" value="OLF52334.1"/>
    <property type="molecule type" value="Genomic_DNA"/>
</dbReference>
<dbReference type="AlphaFoldDB" id="A0A1Q8EKK7"/>
<evidence type="ECO:0000313" key="2">
    <source>
        <dbReference type="Proteomes" id="UP000185578"/>
    </source>
</evidence>
<dbReference type="OrthoDB" id="6891324at2"/>
<evidence type="ECO:0000313" key="1">
    <source>
        <dbReference type="EMBL" id="OLF52334.1"/>
    </source>
</evidence>
<name>A0A1Q8EKK7_9PSED</name>
<comment type="caution">
    <text evidence="1">The sequence shown here is derived from an EMBL/GenBank/DDBJ whole genome shotgun (WGS) entry which is preliminary data.</text>
</comment>
<organism evidence="1 2">
    <name type="scientific">Pseudomonas chlororaphis</name>
    <dbReference type="NCBI Taxonomy" id="587753"/>
    <lineage>
        <taxon>Bacteria</taxon>
        <taxon>Pseudomonadati</taxon>
        <taxon>Pseudomonadota</taxon>
        <taxon>Gammaproteobacteria</taxon>
        <taxon>Pseudomonadales</taxon>
        <taxon>Pseudomonadaceae</taxon>
        <taxon>Pseudomonas</taxon>
    </lineage>
</organism>
<evidence type="ECO:0008006" key="3">
    <source>
        <dbReference type="Google" id="ProtNLM"/>
    </source>
</evidence>
<dbReference type="RefSeq" id="WP_075120906.1">
    <property type="nucleotide sequence ID" value="NZ_MSCT01000019.1"/>
</dbReference>
<gene>
    <name evidence="1" type="ORF">BTN82_20335</name>
</gene>
<dbReference type="Proteomes" id="UP000185578">
    <property type="component" value="Unassembled WGS sequence"/>
</dbReference>
<sequence length="114" mass="12236">MKKPIPVYRYPELKTANQTLRQSLASSPAESFDALPATAAGPVSPDSLFSVREGISAEEALVHVSLLLKCAEEVSDEITERGSGLERGLIWSMVHSVEMARAVVDALLDGRGGR</sequence>
<reference evidence="1 2" key="1">
    <citation type="submission" date="2016-12" db="EMBL/GenBank/DDBJ databases">
        <authorList>
            <person name="Song W.-J."/>
            <person name="Kurnit D.M."/>
        </authorList>
    </citation>
    <scope>NUCLEOTIDE SEQUENCE [LARGE SCALE GENOMIC DNA]</scope>
    <source>
        <strain evidence="1 2">PCL1601</strain>
    </source>
</reference>
<accession>A0A1Q8EKK7</accession>
<protein>
    <recommendedName>
        <fullName evidence="3">DUF3077 domain-containing protein</fullName>
    </recommendedName>
</protein>
<proteinExistence type="predicted"/>